<evidence type="ECO:0000256" key="2">
    <source>
        <dbReference type="ARBA" id="ARBA00022598"/>
    </source>
</evidence>
<dbReference type="Pfam" id="PF02785">
    <property type="entry name" value="Biotin_carb_C"/>
    <property type="match status" value="1"/>
</dbReference>
<dbReference type="InterPro" id="IPR011053">
    <property type="entry name" value="Single_hybrid_motif"/>
</dbReference>
<dbReference type="Gene3D" id="3.30.470.20">
    <property type="entry name" value="ATP-grasp fold, B domain"/>
    <property type="match status" value="1"/>
</dbReference>
<dbReference type="PROSITE" id="PS00867">
    <property type="entry name" value="CPSASE_2"/>
    <property type="match status" value="1"/>
</dbReference>
<evidence type="ECO:0000256" key="6">
    <source>
        <dbReference type="PROSITE-ProRule" id="PRU00409"/>
    </source>
</evidence>
<keyword evidence="4 6" id="KW-0067">ATP-binding</keyword>
<dbReference type="Pfam" id="PF00289">
    <property type="entry name" value="Biotin_carb_N"/>
    <property type="match status" value="1"/>
</dbReference>
<dbReference type="SMART" id="SM00878">
    <property type="entry name" value="Biotin_carb_C"/>
    <property type="match status" value="1"/>
</dbReference>
<dbReference type="PROSITE" id="PS50979">
    <property type="entry name" value="BC"/>
    <property type="match status" value="1"/>
</dbReference>
<dbReference type="Pfam" id="PF00364">
    <property type="entry name" value="Biotin_lipoyl"/>
    <property type="match status" value="1"/>
</dbReference>
<feature type="domain" description="ATP-grasp" evidence="7">
    <location>
        <begin position="130"/>
        <end position="308"/>
    </location>
</feature>
<dbReference type="InterPro" id="IPR000089">
    <property type="entry name" value="Biotin_lipoyl"/>
</dbReference>
<organism evidence="9 10">
    <name type="scientific">Penicillium chermesinum</name>
    <dbReference type="NCBI Taxonomy" id="63820"/>
    <lineage>
        <taxon>Eukaryota</taxon>
        <taxon>Fungi</taxon>
        <taxon>Dikarya</taxon>
        <taxon>Ascomycota</taxon>
        <taxon>Pezizomycotina</taxon>
        <taxon>Eurotiomycetes</taxon>
        <taxon>Eurotiomycetidae</taxon>
        <taxon>Eurotiales</taxon>
        <taxon>Aspergillaceae</taxon>
        <taxon>Penicillium</taxon>
    </lineage>
</organism>
<dbReference type="PANTHER" id="PTHR45007">
    <property type="entry name" value="CARBOXYLASE, PUTATIVE (AFU_ORTHOLOGUE AFUA_5G07570)-RELATED"/>
    <property type="match status" value="1"/>
</dbReference>
<dbReference type="GeneID" id="83204611"/>
<accession>A0A9W9NP40</accession>
<evidence type="ECO:0000313" key="10">
    <source>
        <dbReference type="Proteomes" id="UP001150941"/>
    </source>
</evidence>
<dbReference type="SUPFAM" id="SSF52440">
    <property type="entry name" value="PreATP-grasp domain"/>
    <property type="match status" value="1"/>
</dbReference>
<evidence type="ECO:0000313" key="9">
    <source>
        <dbReference type="EMBL" id="KAJ5223470.1"/>
    </source>
</evidence>
<dbReference type="InterPro" id="IPR005482">
    <property type="entry name" value="Biotin_COase_C"/>
</dbReference>
<dbReference type="SUPFAM" id="SSF51230">
    <property type="entry name" value="Single hybrid motif"/>
    <property type="match status" value="1"/>
</dbReference>
<evidence type="ECO:0000259" key="8">
    <source>
        <dbReference type="PROSITE" id="PS50979"/>
    </source>
</evidence>
<dbReference type="FunFam" id="3.30.1490.20:FF:000003">
    <property type="entry name" value="acetyl-CoA carboxylase isoform X1"/>
    <property type="match status" value="1"/>
</dbReference>
<dbReference type="SUPFAM" id="SSF56059">
    <property type="entry name" value="Glutathione synthetase ATP-binding domain-like"/>
    <property type="match status" value="1"/>
</dbReference>
<evidence type="ECO:0000256" key="3">
    <source>
        <dbReference type="ARBA" id="ARBA00022741"/>
    </source>
</evidence>
<proteinExistence type="predicted"/>
<dbReference type="CDD" id="cd06850">
    <property type="entry name" value="biotinyl_domain"/>
    <property type="match status" value="1"/>
</dbReference>
<comment type="caution">
    <text evidence="9">The sequence shown here is derived from an EMBL/GenBank/DDBJ whole genome shotgun (WGS) entry which is preliminary data.</text>
</comment>
<evidence type="ECO:0008006" key="11">
    <source>
        <dbReference type="Google" id="ProtNLM"/>
    </source>
</evidence>
<evidence type="ECO:0000256" key="4">
    <source>
        <dbReference type="ARBA" id="ARBA00022840"/>
    </source>
</evidence>
<dbReference type="AlphaFoldDB" id="A0A9W9NP40"/>
<dbReference type="EMBL" id="JAPQKS010000006">
    <property type="protein sequence ID" value="KAJ5223470.1"/>
    <property type="molecule type" value="Genomic_DNA"/>
</dbReference>
<name>A0A9W9NP40_9EURO</name>
<keyword evidence="5" id="KW-0092">Biotin</keyword>
<dbReference type="PANTHER" id="PTHR45007:SF1">
    <property type="entry name" value="CARBOXYLASE, PUTATIVE (AFU_ORTHOLOGUE AFUA_5G07570)-RELATED"/>
    <property type="match status" value="1"/>
</dbReference>
<dbReference type="Pfam" id="PF02786">
    <property type="entry name" value="CPSase_L_D2"/>
    <property type="match status" value="2"/>
</dbReference>
<dbReference type="OrthoDB" id="196847at2759"/>
<keyword evidence="2" id="KW-0436">Ligase</keyword>
<dbReference type="InterPro" id="IPR016185">
    <property type="entry name" value="PreATP-grasp_dom_sf"/>
</dbReference>
<evidence type="ECO:0000256" key="1">
    <source>
        <dbReference type="ARBA" id="ARBA00001953"/>
    </source>
</evidence>
<reference evidence="9" key="1">
    <citation type="submission" date="2022-11" db="EMBL/GenBank/DDBJ databases">
        <authorList>
            <person name="Petersen C."/>
        </authorList>
    </citation>
    <scope>NUCLEOTIDE SEQUENCE</scope>
    <source>
        <strain evidence="9">IBT 19713</strain>
    </source>
</reference>
<sequence>MSSSSLLQPRAINKLLIANRGEIAVRILNAARELPDPVETFALYTAGDRSHCDLGHPDHAIQIASPTSYLDITTLVEIVKKHSIDTIHPGYGFLSESAEFAQRMWEEANAIVIGPGPENLAQTGDKLKAKALAQTCGVPVLEAMARPTADVDEARAFARKIGFPVMVKAVDGGGGRGIRLVREDSELENSLQRAIGESPSKTVFLEKAAVDGFHHVEIQVLGDGTGNVRHLWERDCRDRDLISRVIDSALRMASHIQYHSLGTFEFLVSEQTGEFFFLEINPRLQVEHTITEAISGIDLVQTQLLLAQGHTFADLGLGSKDASQDFALSIGKITTFHIPTGNGIRIDTHISNLAPLVVGSDFDNLLAKIVVTASTWKAAVRKAQRVLSDTNISGVNTNLVLLRGIVAHADFLAGSIDTQWLGKQLQEAYKLGEQVTKQAAGKVSSLGVSQSSSAPAAVPSSSLLFRKGDAWSITLQPLQQAKAQGQQVSHHLRLSRVLRNEFPSTLAAEIEYTTPNSKAPLPFRVQIDATSTTASALVSSHRRGDRNNPSHIVLPLSGKLIEVLVSSGEDVAENQVLAFVKQMKMELEVRSPRAGKIKWAYEMEDEEEDVSEGMLLVELQEPIRGKL</sequence>
<dbReference type="RefSeq" id="XP_058327653.1">
    <property type="nucleotide sequence ID" value="XM_058477308.1"/>
</dbReference>
<dbReference type="GO" id="GO:0016874">
    <property type="term" value="F:ligase activity"/>
    <property type="evidence" value="ECO:0007669"/>
    <property type="project" value="UniProtKB-KW"/>
</dbReference>
<gene>
    <name evidence="9" type="ORF">N7468_008012</name>
</gene>
<keyword evidence="10" id="KW-1185">Reference proteome</keyword>
<keyword evidence="3 6" id="KW-0547">Nucleotide-binding</keyword>
<dbReference type="SUPFAM" id="SSF51246">
    <property type="entry name" value="Rudiment single hybrid motif"/>
    <property type="match status" value="1"/>
</dbReference>
<dbReference type="PROSITE" id="PS50975">
    <property type="entry name" value="ATP_GRASP"/>
    <property type="match status" value="1"/>
</dbReference>
<feature type="domain" description="Biotin carboxylation" evidence="8">
    <location>
        <begin position="11"/>
        <end position="426"/>
    </location>
</feature>
<dbReference type="InterPro" id="IPR011054">
    <property type="entry name" value="Rudment_hybrid_motif"/>
</dbReference>
<evidence type="ECO:0000256" key="5">
    <source>
        <dbReference type="ARBA" id="ARBA00023267"/>
    </source>
</evidence>
<dbReference type="Gene3D" id="2.40.50.100">
    <property type="match status" value="1"/>
</dbReference>
<dbReference type="GO" id="GO:0046872">
    <property type="term" value="F:metal ion binding"/>
    <property type="evidence" value="ECO:0007669"/>
    <property type="project" value="InterPro"/>
</dbReference>
<dbReference type="InterPro" id="IPR011764">
    <property type="entry name" value="Biotin_carboxylation_dom"/>
</dbReference>
<dbReference type="InterPro" id="IPR005481">
    <property type="entry name" value="BC-like_N"/>
</dbReference>
<dbReference type="GO" id="GO:0005524">
    <property type="term" value="F:ATP binding"/>
    <property type="evidence" value="ECO:0007669"/>
    <property type="project" value="UniProtKB-UniRule"/>
</dbReference>
<protein>
    <recommendedName>
        <fullName evidence="11">Pyruvate carboxylase</fullName>
    </recommendedName>
</protein>
<dbReference type="Proteomes" id="UP001150941">
    <property type="component" value="Unassembled WGS sequence"/>
</dbReference>
<reference evidence="9" key="2">
    <citation type="journal article" date="2023" name="IMA Fungus">
        <title>Comparative genomic study of the Penicillium genus elucidates a diverse pangenome and 15 lateral gene transfer events.</title>
        <authorList>
            <person name="Petersen C."/>
            <person name="Sorensen T."/>
            <person name="Nielsen M.R."/>
            <person name="Sondergaard T.E."/>
            <person name="Sorensen J.L."/>
            <person name="Fitzpatrick D.A."/>
            <person name="Frisvad J.C."/>
            <person name="Nielsen K.L."/>
        </authorList>
    </citation>
    <scope>NUCLEOTIDE SEQUENCE</scope>
    <source>
        <strain evidence="9">IBT 19713</strain>
    </source>
</reference>
<comment type="cofactor">
    <cofactor evidence="1">
        <name>biotin</name>
        <dbReference type="ChEBI" id="CHEBI:57586"/>
    </cofactor>
</comment>
<evidence type="ECO:0000259" key="7">
    <source>
        <dbReference type="PROSITE" id="PS50975"/>
    </source>
</evidence>
<dbReference type="InterPro" id="IPR005479">
    <property type="entry name" value="CPAse_ATP-bd"/>
</dbReference>
<dbReference type="InterPro" id="IPR011761">
    <property type="entry name" value="ATP-grasp"/>
</dbReference>